<accession>A0ABD6ADD6</accession>
<dbReference type="InterPro" id="IPR000399">
    <property type="entry name" value="TPP-bd_CS"/>
</dbReference>
<dbReference type="InterPro" id="IPR012001">
    <property type="entry name" value="Thiamin_PyroP_enz_TPP-bd_dom"/>
</dbReference>
<evidence type="ECO:0000256" key="2">
    <source>
        <dbReference type="ARBA" id="ARBA00007812"/>
    </source>
</evidence>
<evidence type="ECO:0000313" key="8">
    <source>
        <dbReference type="EMBL" id="MFC7318526.1"/>
    </source>
</evidence>
<dbReference type="GO" id="GO:0019752">
    <property type="term" value="P:carboxylic acid metabolic process"/>
    <property type="evidence" value="ECO:0007669"/>
    <property type="project" value="UniProtKB-ARBA"/>
</dbReference>
<reference evidence="8 9" key="1">
    <citation type="journal article" date="2019" name="Int. J. Syst. Evol. Microbiol.">
        <title>The Global Catalogue of Microorganisms (GCM) 10K type strain sequencing project: providing services to taxonomists for standard genome sequencing and annotation.</title>
        <authorList>
            <consortium name="The Broad Institute Genomics Platform"/>
            <consortium name="The Broad Institute Genome Sequencing Center for Infectious Disease"/>
            <person name="Wu L."/>
            <person name="Ma J."/>
        </authorList>
    </citation>
    <scope>NUCLEOTIDE SEQUENCE [LARGE SCALE GENOMIC DNA]</scope>
    <source>
        <strain evidence="8 9">PSR21</strain>
    </source>
</reference>
<dbReference type="InterPro" id="IPR045229">
    <property type="entry name" value="TPP_enz"/>
</dbReference>
<comment type="cofactor">
    <cofactor evidence="1">
        <name>thiamine diphosphate</name>
        <dbReference type="ChEBI" id="CHEBI:58937"/>
    </cofactor>
</comment>
<name>A0ABD6ADD6_9EURY</name>
<evidence type="ECO:0000313" key="9">
    <source>
        <dbReference type="Proteomes" id="UP001596547"/>
    </source>
</evidence>
<dbReference type="SUPFAM" id="SSF52518">
    <property type="entry name" value="Thiamin diphosphate-binding fold (THDP-binding)"/>
    <property type="match status" value="2"/>
</dbReference>
<dbReference type="Gene3D" id="3.40.50.970">
    <property type="match status" value="2"/>
</dbReference>
<dbReference type="Pfam" id="PF02775">
    <property type="entry name" value="TPP_enzyme_C"/>
    <property type="match status" value="1"/>
</dbReference>
<dbReference type="GO" id="GO:0006520">
    <property type="term" value="P:amino acid metabolic process"/>
    <property type="evidence" value="ECO:0007669"/>
    <property type="project" value="UniProtKB-ARBA"/>
</dbReference>
<protein>
    <submittedName>
        <fullName evidence="8">Thiamine pyrophosphate-requiring protein</fullName>
    </submittedName>
</protein>
<dbReference type="InterPro" id="IPR012000">
    <property type="entry name" value="Thiamin_PyroP_enz_cen_dom"/>
</dbReference>
<evidence type="ECO:0000259" key="7">
    <source>
        <dbReference type="Pfam" id="PF02776"/>
    </source>
</evidence>
<comment type="caution">
    <text evidence="8">The sequence shown here is derived from an EMBL/GenBank/DDBJ whole genome shotgun (WGS) entry which is preliminary data.</text>
</comment>
<dbReference type="RefSeq" id="WP_379794820.1">
    <property type="nucleotide sequence ID" value="NZ_CP119993.1"/>
</dbReference>
<dbReference type="AlphaFoldDB" id="A0ABD6ADD6"/>
<evidence type="ECO:0000256" key="3">
    <source>
        <dbReference type="ARBA" id="ARBA00023052"/>
    </source>
</evidence>
<dbReference type="Pfam" id="PF00205">
    <property type="entry name" value="TPP_enzyme_M"/>
    <property type="match status" value="1"/>
</dbReference>
<keyword evidence="9" id="KW-1185">Reference proteome</keyword>
<dbReference type="Pfam" id="PF02776">
    <property type="entry name" value="TPP_enzyme_N"/>
    <property type="match status" value="1"/>
</dbReference>
<sequence>MPWGRTVDDHRSEVNLMDVNTAIANVLKEEGVEYLLGFPSNPLFDTGIAEAVGIRTIITRQERTAAHMADAIGRLTSGEQIAGFACQHGPGTENSIGGIAQAYGESAPMVAIPAGYDRAKTDVDPKFNSLLNYQHVSKSCEQLTDPDAVGETMRRAFSAARNGRPRPAVVEVPKDVFWEEVPDGLDYSATSSNRSGPDPDSVREVAEVLLEADRPVIFAGQGVHYAKGWDALEELAESLEAPVATSLNGKSAFPETHPLSLGAGSKSEPGQLAHFLREADVIFGVGCSFTDTAYGITVPEGKTIVHSTLDPTDIDKDVEAAYALVGDAKLTLEALVDAVDERIDGDRGRFDDVAAEIESVKSEWLAEWDAKLTSEETPINPYRVIHELTNVVDAAETIITADAGNPRDFLAPFWECTEPLSYIGWGKTTQLGYGLGLALGAKLLHPEKLCINIMGDGAIGMTGLDFETAVREDLPILTIHLNNYEMASYDTPFSGDFGDVGEALGGYGERVEDPEEVAPAIERAIRKTEEGTPVLLEFVTAKETELSRPDLE</sequence>
<dbReference type="PANTHER" id="PTHR18968:SF13">
    <property type="entry name" value="ACETOLACTATE SYNTHASE CATALYTIC SUBUNIT, MITOCHONDRIAL"/>
    <property type="match status" value="1"/>
</dbReference>
<dbReference type="SUPFAM" id="SSF52467">
    <property type="entry name" value="DHS-like NAD/FAD-binding domain"/>
    <property type="match status" value="1"/>
</dbReference>
<dbReference type="PANTHER" id="PTHR18968">
    <property type="entry name" value="THIAMINE PYROPHOSPHATE ENZYMES"/>
    <property type="match status" value="1"/>
</dbReference>
<dbReference type="InterPro" id="IPR011766">
    <property type="entry name" value="TPP_enzyme_TPP-bd"/>
</dbReference>
<dbReference type="EMBL" id="JBHTBF010000003">
    <property type="protein sequence ID" value="MFC7318526.1"/>
    <property type="molecule type" value="Genomic_DNA"/>
</dbReference>
<dbReference type="InterPro" id="IPR029035">
    <property type="entry name" value="DHS-like_NAD/FAD-binding_dom"/>
</dbReference>
<keyword evidence="3 4" id="KW-0786">Thiamine pyrophosphate</keyword>
<dbReference type="GeneID" id="79317290"/>
<organism evidence="8 9">
    <name type="scientific">Halomarina halobia</name>
    <dbReference type="NCBI Taxonomy" id="3033386"/>
    <lineage>
        <taxon>Archaea</taxon>
        <taxon>Methanobacteriati</taxon>
        <taxon>Methanobacteriota</taxon>
        <taxon>Stenosarchaea group</taxon>
        <taxon>Halobacteria</taxon>
        <taxon>Halobacteriales</taxon>
        <taxon>Natronomonadaceae</taxon>
        <taxon>Halomarina</taxon>
    </lineage>
</organism>
<dbReference type="NCBIfam" id="NF004807">
    <property type="entry name" value="PRK06154.1"/>
    <property type="match status" value="1"/>
</dbReference>
<comment type="similarity">
    <text evidence="2 4">Belongs to the TPP enzyme family.</text>
</comment>
<dbReference type="InterPro" id="IPR029061">
    <property type="entry name" value="THDP-binding"/>
</dbReference>
<feature type="domain" description="Thiamine pyrophosphate enzyme central" evidence="5">
    <location>
        <begin position="202"/>
        <end position="335"/>
    </location>
</feature>
<evidence type="ECO:0000256" key="4">
    <source>
        <dbReference type="RuleBase" id="RU362132"/>
    </source>
</evidence>
<proteinExistence type="inferred from homology"/>
<dbReference type="GO" id="GO:0044272">
    <property type="term" value="P:sulfur compound biosynthetic process"/>
    <property type="evidence" value="ECO:0007669"/>
    <property type="project" value="UniProtKB-ARBA"/>
</dbReference>
<evidence type="ECO:0000256" key="1">
    <source>
        <dbReference type="ARBA" id="ARBA00001964"/>
    </source>
</evidence>
<evidence type="ECO:0000259" key="6">
    <source>
        <dbReference type="Pfam" id="PF02775"/>
    </source>
</evidence>
<feature type="domain" description="Thiamine pyrophosphate enzyme N-terminal TPP-binding" evidence="7">
    <location>
        <begin position="17"/>
        <end position="122"/>
    </location>
</feature>
<gene>
    <name evidence="8" type="ORF">ACFQPE_17250</name>
</gene>
<dbReference type="Gene3D" id="3.40.50.1220">
    <property type="entry name" value="TPP-binding domain"/>
    <property type="match status" value="1"/>
</dbReference>
<dbReference type="Proteomes" id="UP001596547">
    <property type="component" value="Unassembled WGS sequence"/>
</dbReference>
<feature type="domain" description="Thiamine pyrophosphate enzyme TPP-binding" evidence="6">
    <location>
        <begin position="402"/>
        <end position="537"/>
    </location>
</feature>
<evidence type="ECO:0000259" key="5">
    <source>
        <dbReference type="Pfam" id="PF00205"/>
    </source>
</evidence>
<dbReference type="CDD" id="cd07035">
    <property type="entry name" value="TPP_PYR_POX_like"/>
    <property type="match status" value="1"/>
</dbReference>
<dbReference type="PROSITE" id="PS00187">
    <property type="entry name" value="TPP_ENZYMES"/>
    <property type="match status" value="1"/>
</dbReference>